<dbReference type="PROSITE" id="PS51274">
    <property type="entry name" value="GATASE_COBBQ"/>
    <property type="match status" value="1"/>
</dbReference>
<dbReference type="Proteomes" id="UP000886050">
    <property type="component" value="Unassembled WGS sequence"/>
</dbReference>
<dbReference type="SUPFAM" id="SSF52317">
    <property type="entry name" value="Class I glutamine amidotransferase-like"/>
    <property type="match status" value="1"/>
</dbReference>
<feature type="binding site" evidence="10 12">
    <location>
        <begin position="46"/>
        <end position="48"/>
    </location>
    <ligand>
        <name>L-glutamine</name>
        <dbReference type="ChEBI" id="CHEBI:58359"/>
    </ligand>
</feature>
<protein>
    <recommendedName>
        <fullName evidence="10">Pyridoxal 5'-phosphate synthase subunit PdxT</fullName>
        <ecNumber evidence="10">4.3.3.6</ecNumber>
    </recommendedName>
    <alternativeName>
        <fullName evidence="10">Pdx2</fullName>
    </alternativeName>
    <alternativeName>
        <fullName evidence="10">Pyridoxal 5'-phosphate synthase glutaminase subunit</fullName>
        <ecNumber evidence="10">3.5.1.2</ecNumber>
    </alternativeName>
</protein>
<sequence>MRIGILAIQGDVDLHHRKLRMVGISPVLVKTEEELERVDGLVLPGGESTTISKILERYGLKDSLKKRIEEGMPVLATCAGIIVLARKFDKDEPEVKSLGLLDVKLQRNAYGRQRESFEGPVRLKINDVEKTITGIFIRAPRIIEVGKNVEELGWYESDPVLVRQGNILAMTFHPELIDEDNSIHEFFVKMVEEKGGRNV</sequence>
<evidence type="ECO:0000313" key="13">
    <source>
        <dbReference type="EMBL" id="HHF53150.1"/>
    </source>
</evidence>
<evidence type="ECO:0000256" key="1">
    <source>
        <dbReference type="ARBA" id="ARBA00008345"/>
    </source>
</evidence>
<feature type="active site" description="Charge relay system" evidence="10 11">
    <location>
        <position position="175"/>
    </location>
</feature>
<dbReference type="InterPro" id="IPR021196">
    <property type="entry name" value="PdxT/SNO_CS"/>
</dbReference>
<name>A0A7V5HNW8_UNCW3</name>
<dbReference type="PIRSF" id="PIRSF005639">
    <property type="entry name" value="Glut_amidoT_SNO"/>
    <property type="match status" value="1"/>
</dbReference>
<proteinExistence type="inferred from homology"/>
<comment type="subunit">
    <text evidence="9 10">In the presence of PdxS, forms a dodecamer of heterodimers. Only shows activity in the heterodimer.</text>
</comment>
<feature type="active site" description="Charge relay system" evidence="10 11">
    <location>
        <position position="173"/>
    </location>
</feature>
<dbReference type="PANTHER" id="PTHR31559:SF0">
    <property type="entry name" value="PYRIDOXAL 5'-PHOSPHATE SYNTHASE SUBUNIT SNO1-RELATED"/>
    <property type="match status" value="1"/>
</dbReference>
<evidence type="ECO:0000256" key="8">
    <source>
        <dbReference type="ARBA" id="ARBA00054599"/>
    </source>
</evidence>
<comment type="catalytic activity">
    <reaction evidence="6 10">
        <text>aldehydo-D-ribose 5-phosphate + D-glyceraldehyde 3-phosphate + L-glutamine = pyridoxal 5'-phosphate + L-glutamate + phosphate + 3 H2O + H(+)</text>
        <dbReference type="Rhea" id="RHEA:31507"/>
        <dbReference type="ChEBI" id="CHEBI:15377"/>
        <dbReference type="ChEBI" id="CHEBI:15378"/>
        <dbReference type="ChEBI" id="CHEBI:29985"/>
        <dbReference type="ChEBI" id="CHEBI:43474"/>
        <dbReference type="ChEBI" id="CHEBI:58273"/>
        <dbReference type="ChEBI" id="CHEBI:58359"/>
        <dbReference type="ChEBI" id="CHEBI:59776"/>
        <dbReference type="ChEBI" id="CHEBI:597326"/>
        <dbReference type="EC" id="4.3.3.6"/>
    </reaction>
</comment>
<evidence type="ECO:0000256" key="7">
    <source>
        <dbReference type="ARBA" id="ARBA00049534"/>
    </source>
</evidence>
<dbReference type="InterPro" id="IPR002161">
    <property type="entry name" value="PdxT/SNO"/>
</dbReference>
<dbReference type="AlphaFoldDB" id="A0A7V5HNW8"/>
<comment type="catalytic activity">
    <reaction evidence="7 10">
        <text>L-glutamine + H2O = L-glutamate + NH4(+)</text>
        <dbReference type="Rhea" id="RHEA:15889"/>
        <dbReference type="ChEBI" id="CHEBI:15377"/>
        <dbReference type="ChEBI" id="CHEBI:28938"/>
        <dbReference type="ChEBI" id="CHEBI:29985"/>
        <dbReference type="ChEBI" id="CHEBI:58359"/>
        <dbReference type="EC" id="3.5.1.2"/>
    </reaction>
</comment>
<keyword evidence="5 10" id="KW-0456">Lyase</keyword>
<keyword evidence="3 10" id="KW-0663">Pyridoxal phosphate</keyword>
<feature type="binding site" evidence="10 12">
    <location>
        <position position="107"/>
    </location>
    <ligand>
        <name>L-glutamine</name>
        <dbReference type="ChEBI" id="CHEBI:58359"/>
    </ligand>
</feature>
<evidence type="ECO:0000256" key="3">
    <source>
        <dbReference type="ARBA" id="ARBA00022898"/>
    </source>
</evidence>
<feature type="active site" description="Nucleophile" evidence="10 11">
    <location>
        <position position="78"/>
    </location>
</feature>
<dbReference type="HAMAP" id="MF_01615">
    <property type="entry name" value="PdxT"/>
    <property type="match status" value="1"/>
</dbReference>
<dbReference type="NCBIfam" id="TIGR03800">
    <property type="entry name" value="PLP_synth_Pdx2"/>
    <property type="match status" value="1"/>
</dbReference>
<dbReference type="GO" id="GO:0004359">
    <property type="term" value="F:glutaminase activity"/>
    <property type="evidence" value="ECO:0007669"/>
    <property type="project" value="UniProtKB-UniRule"/>
</dbReference>
<dbReference type="GO" id="GO:0036381">
    <property type="term" value="F:pyridoxal 5'-phosphate synthase (glutamine hydrolysing) activity"/>
    <property type="evidence" value="ECO:0007669"/>
    <property type="project" value="UniProtKB-UniRule"/>
</dbReference>
<evidence type="ECO:0000256" key="4">
    <source>
        <dbReference type="ARBA" id="ARBA00022962"/>
    </source>
</evidence>
<feature type="binding site" evidence="10 12">
    <location>
        <begin position="137"/>
        <end position="138"/>
    </location>
    <ligand>
        <name>L-glutamine</name>
        <dbReference type="ChEBI" id="CHEBI:58359"/>
    </ligand>
</feature>
<dbReference type="PANTHER" id="PTHR31559">
    <property type="entry name" value="PYRIDOXAL 5'-PHOSPHATE SYNTHASE SUBUNIT SNO"/>
    <property type="match status" value="1"/>
</dbReference>
<evidence type="ECO:0000256" key="9">
    <source>
        <dbReference type="ARBA" id="ARBA00064749"/>
    </source>
</evidence>
<gene>
    <name evidence="10 13" type="primary">pdxT</name>
    <name evidence="13" type="ORF">ENL43_02145</name>
</gene>
<accession>A0A7V5HNW8</accession>
<evidence type="ECO:0000256" key="2">
    <source>
        <dbReference type="ARBA" id="ARBA00022801"/>
    </source>
</evidence>
<dbReference type="InterPro" id="IPR029062">
    <property type="entry name" value="Class_I_gatase-like"/>
</dbReference>
<comment type="pathway">
    <text evidence="10">Cofactor biosynthesis; pyridoxal 5'-phosphate biosynthesis.</text>
</comment>
<dbReference type="EC" id="4.3.3.6" evidence="10"/>
<evidence type="ECO:0000256" key="6">
    <source>
        <dbReference type="ARBA" id="ARBA00047992"/>
    </source>
</evidence>
<evidence type="ECO:0000256" key="12">
    <source>
        <dbReference type="PIRSR" id="PIRSR005639-2"/>
    </source>
</evidence>
<dbReference type="GO" id="GO:0042823">
    <property type="term" value="P:pyridoxal phosphate biosynthetic process"/>
    <property type="evidence" value="ECO:0007669"/>
    <property type="project" value="UniProtKB-UniRule"/>
</dbReference>
<organism evidence="13">
    <name type="scientific">candidate division WOR-3 bacterium</name>
    <dbReference type="NCBI Taxonomy" id="2052148"/>
    <lineage>
        <taxon>Bacteria</taxon>
        <taxon>Bacteria division WOR-3</taxon>
    </lineage>
</organism>
<dbReference type="EC" id="3.5.1.2" evidence="10"/>
<dbReference type="EMBL" id="DRTX01000114">
    <property type="protein sequence ID" value="HHF53150.1"/>
    <property type="molecule type" value="Genomic_DNA"/>
</dbReference>
<dbReference type="PROSITE" id="PS51273">
    <property type="entry name" value="GATASE_TYPE_1"/>
    <property type="match status" value="1"/>
</dbReference>
<evidence type="ECO:0000256" key="11">
    <source>
        <dbReference type="PIRSR" id="PIRSR005639-1"/>
    </source>
</evidence>
<dbReference type="Pfam" id="PF01174">
    <property type="entry name" value="SNO"/>
    <property type="match status" value="1"/>
</dbReference>
<dbReference type="GO" id="GO:0005829">
    <property type="term" value="C:cytosol"/>
    <property type="evidence" value="ECO:0007669"/>
    <property type="project" value="TreeGrafter"/>
</dbReference>
<evidence type="ECO:0000256" key="5">
    <source>
        <dbReference type="ARBA" id="ARBA00023239"/>
    </source>
</evidence>
<evidence type="ECO:0000256" key="10">
    <source>
        <dbReference type="HAMAP-Rule" id="MF_01615"/>
    </source>
</evidence>
<keyword evidence="2 10" id="KW-0378">Hydrolase</keyword>
<comment type="similarity">
    <text evidence="1 10">Belongs to the glutaminase PdxT/SNO family.</text>
</comment>
<reference evidence="13" key="1">
    <citation type="journal article" date="2020" name="mSystems">
        <title>Genome- and Community-Level Interaction Insights into Carbon Utilization and Element Cycling Functions of Hydrothermarchaeota in Hydrothermal Sediment.</title>
        <authorList>
            <person name="Zhou Z."/>
            <person name="Liu Y."/>
            <person name="Xu W."/>
            <person name="Pan J."/>
            <person name="Luo Z.H."/>
            <person name="Li M."/>
        </authorList>
    </citation>
    <scope>NUCLEOTIDE SEQUENCE [LARGE SCALE GENOMIC DNA]</scope>
    <source>
        <strain evidence="13">HyVt-96</strain>
    </source>
</reference>
<dbReference type="CDD" id="cd01749">
    <property type="entry name" value="GATase1_PB"/>
    <property type="match status" value="1"/>
</dbReference>
<dbReference type="PROSITE" id="PS51130">
    <property type="entry name" value="PDXT_SNO_2"/>
    <property type="match status" value="1"/>
</dbReference>
<comment type="function">
    <text evidence="8 10">Catalyzes the hydrolysis of glutamine to glutamate and ammonia as part of the biosynthesis of pyridoxal 5'-phosphate. The resulting ammonia molecule is channeled to the active site of PdxS.</text>
</comment>
<comment type="caution">
    <text evidence="13">The sequence shown here is derived from an EMBL/GenBank/DDBJ whole genome shotgun (WGS) entry which is preliminary data.</text>
</comment>
<dbReference type="GO" id="GO:1903600">
    <property type="term" value="C:glutaminase complex"/>
    <property type="evidence" value="ECO:0007669"/>
    <property type="project" value="TreeGrafter"/>
</dbReference>
<dbReference type="PROSITE" id="PS01236">
    <property type="entry name" value="PDXT_SNO_1"/>
    <property type="match status" value="1"/>
</dbReference>
<dbReference type="GO" id="GO:0008614">
    <property type="term" value="P:pyridoxine metabolic process"/>
    <property type="evidence" value="ECO:0007669"/>
    <property type="project" value="TreeGrafter"/>
</dbReference>
<dbReference type="Gene3D" id="3.40.50.880">
    <property type="match status" value="1"/>
</dbReference>
<dbReference type="GO" id="GO:0006543">
    <property type="term" value="P:L-glutamine catabolic process"/>
    <property type="evidence" value="ECO:0007669"/>
    <property type="project" value="UniProtKB-UniRule"/>
</dbReference>
<dbReference type="UniPathway" id="UPA00245"/>
<dbReference type="FunFam" id="3.40.50.880:FF:000010">
    <property type="entry name" value="uncharacterized protein LOC100176842 isoform X2"/>
    <property type="match status" value="1"/>
</dbReference>
<keyword evidence="4 10" id="KW-0315">Glutamine amidotransferase</keyword>